<evidence type="ECO:0000313" key="1">
    <source>
        <dbReference type="EMBL" id="GAI57531.1"/>
    </source>
</evidence>
<organism evidence="1">
    <name type="scientific">marine sediment metagenome</name>
    <dbReference type="NCBI Taxonomy" id="412755"/>
    <lineage>
        <taxon>unclassified sequences</taxon>
        <taxon>metagenomes</taxon>
        <taxon>ecological metagenomes</taxon>
    </lineage>
</organism>
<evidence type="ECO:0008006" key="2">
    <source>
        <dbReference type="Google" id="ProtNLM"/>
    </source>
</evidence>
<dbReference type="EMBL" id="BARV01036845">
    <property type="protein sequence ID" value="GAI57531.1"/>
    <property type="molecule type" value="Genomic_DNA"/>
</dbReference>
<proteinExistence type="predicted"/>
<reference evidence="1" key="1">
    <citation type="journal article" date="2014" name="Front. Microbiol.">
        <title>High frequency of phylogenetically diverse reductive dehalogenase-homologous genes in deep subseafloor sedimentary metagenomes.</title>
        <authorList>
            <person name="Kawai M."/>
            <person name="Futagami T."/>
            <person name="Toyoda A."/>
            <person name="Takaki Y."/>
            <person name="Nishi S."/>
            <person name="Hori S."/>
            <person name="Arai W."/>
            <person name="Tsubouchi T."/>
            <person name="Morono Y."/>
            <person name="Uchiyama I."/>
            <person name="Ito T."/>
            <person name="Fujiyama A."/>
            <person name="Inagaki F."/>
            <person name="Takami H."/>
        </authorList>
    </citation>
    <scope>NUCLEOTIDE SEQUENCE</scope>
    <source>
        <strain evidence="1">Expedition CK06-06</strain>
    </source>
</reference>
<dbReference type="AlphaFoldDB" id="X1QRV5"/>
<comment type="caution">
    <text evidence="1">The sequence shown here is derived from an EMBL/GenBank/DDBJ whole genome shotgun (WGS) entry which is preliminary data.</text>
</comment>
<dbReference type="SUPFAM" id="SSF56024">
    <property type="entry name" value="Phospholipase D/nuclease"/>
    <property type="match status" value="1"/>
</dbReference>
<accession>X1QRV5</accession>
<dbReference type="Gene3D" id="3.30.870.10">
    <property type="entry name" value="Endonuclease Chain A"/>
    <property type="match status" value="1"/>
</dbReference>
<sequence>MPGPVFPWRDGNQFELLIDGPEFFPRMLAAIVRAEFQVDLELYLVEAGACAEAVVEALEQA</sequence>
<name>X1QRV5_9ZZZZ</name>
<protein>
    <recommendedName>
        <fullName evidence="2">Phospholipase D-like domain-containing protein</fullName>
    </recommendedName>
</protein>
<feature type="non-terminal residue" evidence="1">
    <location>
        <position position="61"/>
    </location>
</feature>
<gene>
    <name evidence="1" type="ORF">S06H3_57139</name>
</gene>